<gene>
    <name evidence="1" type="primary">ORF16420</name>
</gene>
<dbReference type="AlphaFoldDB" id="A0A0B6YA64"/>
<feature type="non-terminal residue" evidence="1">
    <location>
        <position position="1"/>
    </location>
</feature>
<protein>
    <submittedName>
        <fullName evidence="1">Uncharacterized protein</fullName>
    </submittedName>
</protein>
<reference evidence="1" key="1">
    <citation type="submission" date="2014-12" db="EMBL/GenBank/DDBJ databases">
        <title>Insight into the proteome of Arion vulgaris.</title>
        <authorList>
            <person name="Aradska J."/>
            <person name="Bulat T."/>
            <person name="Smidak R."/>
            <person name="Sarate P."/>
            <person name="Gangsoo J."/>
            <person name="Sialana F."/>
            <person name="Bilban M."/>
            <person name="Lubec G."/>
        </authorList>
    </citation>
    <scope>NUCLEOTIDE SEQUENCE</scope>
    <source>
        <tissue evidence="1">Skin</tissue>
    </source>
</reference>
<dbReference type="EMBL" id="HACG01005480">
    <property type="protein sequence ID" value="CEK52345.1"/>
    <property type="molecule type" value="Transcribed_RNA"/>
</dbReference>
<proteinExistence type="predicted"/>
<evidence type="ECO:0000313" key="1">
    <source>
        <dbReference type="EMBL" id="CEK52345.1"/>
    </source>
</evidence>
<name>A0A0B6YA64_9EUPU</name>
<organism evidence="1">
    <name type="scientific">Arion vulgaris</name>
    <dbReference type="NCBI Taxonomy" id="1028688"/>
    <lineage>
        <taxon>Eukaryota</taxon>
        <taxon>Metazoa</taxon>
        <taxon>Spiralia</taxon>
        <taxon>Lophotrochozoa</taxon>
        <taxon>Mollusca</taxon>
        <taxon>Gastropoda</taxon>
        <taxon>Heterobranchia</taxon>
        <taxon>Euthyneura</taxon>
        <taxon>Panpulmonata</taxon>
        <taxon>Eupulmonata</taxon>
        <taxon>Stylommatophora</taxon>
        <taxon>Helicina</taxon>
        <taxon>Arionoidea</taxon>
        <taxon>Arionidae</taxon>
        <taxon>Arion</taxon>
    </lineage>
</organism>
<sequence length="54" mass="6211">YKQKYQDAVIKIYKRIRSLKNTKGSARADEGDQEIDNEQVFVASGIKQITKHSI</sequence>
<accession>A0A0B6YA64</accession>